<comment type="caution">
    <text evidence="1">The sequence shown here is derived from an EMBL/GenBank/DDBJ whole genome shotgun (WGS) entry which is preliminary data.</text>
</comment>
<accession>A0A542DCF0</accession>
<gene>
    <name evidence="1" type="ORF">FB471_0395</name>
</gene>
<dbReference type="Proteomes" id="UP000320876">
    <property type="component" value="Unassembled WGS sequence"/>
</dbReference>
<keyword evidence="2" id="KW-1185">Reference proteome</keyword>
<evidence type="ECO:0000313" key="1">
    <source>
        <dbReference type="EMBL" id="TQJ00746.1"/>
    </source>
</evidence>
<protein>
    <submittedName>
        <fullName evidence="1">Uncharacterized protein</fullName>
    </submittedName>
</protein>
<proteinExistence type="predicted"/>
<reference evidence="1 2" key="1">
    <citation type="submission" date="2019-06" db="EMBL/GenBank/DDBJ databases">
        <title>Sequencing the genomes of 1000 actinobacteria strains.</title>
        <authorList>
            <person name="Klenk H.-P."/>
        </authorList>
    </citation>
    <scope>NUCLEOTIDE SEQUENCE [LARGE SCALE GENOMIC DNA]</scope>
    <source>
        <strain evidence="1 2">DSM 45679</strain>
    </source>
</reference>
<dbReference type="EMBL" id="VFML01000001">
    <property type="protein sequence ID" value="TQJ00746.1"/>
    <property type="molecule type" value="Genomic_DNA"/>
</dbReference>
<dbReference type="AlphaFoldDB" id="A0A542DCF0"/>
<organism evidence="1 2">
    <name type="scientific">Amycolatopsis cihanbeyliensis</name>
    <dbReference type="NCBI Taxonomy" id="1128664"/>
    <lineage>
        <taxon>Bacteria</taxon>
        <taxon>Bacillati</taxon>
        <taxon>Actinomycetota</taxon>
        <taxon>Actinomycetes</taxon>
        <taxon>Pseudonocardiales</taxon>
        <taxon>Pseudonocardiaceae</taxon>
        <taxon>Amycolatopsis</taxon>
    </lineage>
</organism>
<evidence type="ECO:0000313" key="2">
    <source>
        <dbReference type="Proteomes" id="UP000320876"/>
    </source>
</evidence>
<sequence>MSGFDSGRPQPDGLVRGAWYDDQDDQDVIHVNSGGGVAAVGSPRPRACG</sequence>
<name>A0A542DCF0_AMYCI</name>